<dbReference type="GeneID" id="116561924"/>
<accession>A0A6J3J6L2</accession>
<feature type="compositionally biased region" description="Pro residues" evidence="1">
    <location>
        <begin position="93"/>
        <end position="103"/>
    </location>
</feature>
<keyword evidence="2" id="KW-1185">Reference proteome</keyword>
<feature type="region of interest" description="Disordered" evidence="1">
    <location>
        <begin position="1"/>
        <end position="52"/>
    </location>
</feature>
<evidence type="ECO:0000256" key="1">
    <source>
        <dbReference type="SAM" id="MobiDB-lite"/>
    </source>
</evidence>
<dbReference type="RefSeq" id="XP_032149799.1">
    <property type="nucleotide sequence ID" value="XM_032293908.1"/>
</dbReference>
<reference evidence="3" key="1">
    <citation type="submission" date="2025-08" db="UniProtKB">
        <authorList>
            <consortium name="RefSeq"/>
        </authorList>
    </citation>
    <scope>IDENTIFICATION</scope>
    <source>
        <tissue evidence="3">Blood</tissue>
    </source>
</reference>
<protein>
    <submittedName>
        <fullName evidence="3">Iroquois-class homeodomain protein IRX-3-like</fullName>
    </submittedName>
</protein>
<organism evidence="2 3">
    <name type="scientific">Sapajus apella</name>
    <name type="common">Brown-capped capuchin</name>
    <name type="synonym">Cebus apella</name>
    <dbReference type="NCBI Taxonomy" id="9515"/>
    <lineage>
        <taxon>Eukaryota</taxon>
        <taxon>Metazoa</taxon>
        <taxon>Chordata</taxon>
        <taxon>Craniata</taxon>
        <taxon>Vertebrata</taxon>
        <taxon>Euteleostomi</taxon>
        <taxon>Mammalia</taxon>
        <taxon>Eutheria</taxon>
        <taxon>Euarchontoglires</taxon>
        <taxon>Primates</taxon>
        <taxon>Haplorrhini</taxon>
        <taxon>Platyrrhini</taxon>
        <taxon>Cebidae</taxon>
        <taxon>Cebinae</taxon>
        <taxon>Sapajus</taxon>
    </lineage>
</organism>
<name>A0A6J3J6L2_SAPAP</name>
<evidence type="ECO:0000313" key="3">
    <source>
        <dbReference type="RefSeq" id="XP_032149799.1"/>
    </source>
</evidence>
<sequence length="202" mass="20702">MGAPEAPLGGSREEPREDGGGGLEGTDGGPEPRRGGAGQLSPCVPVGLRRSERGQRCRRLLALRDGHIPLQGRAEAAALPPAPRTQASVRATPPAPGQTPRPPELWGLRRPAPSRPAARPHAARLAGPAPGWGAPPGCQADAPVTPSGLGGDMASLMPLSPCRSSRVLLLVSCDLGFVPVDWPPSPVNVTVTHPRANSATVS</sequence>
<proteinExistence type="predicted"/>
<gene>
    <name evidence="3" type="primary">LOC116561924</name>
</gene>
<dbReference type="AlphaFoldDB" id="A0A6J3J6L2"/>
<evidence type="ECO:0000313" key="2">
    <source>
        <dbReference type="Proteomes" id="UP000504640"/>
    </source>
</evidence>
<dbReference type="Proteomes" id="UP000504640">
    <property type="component" value="Unplaced"/>
</dbReference>
<feature type="region of interest" description="Disordered" evidence="1">
    <location>
        <begin position="76"/>
        <end position="146"/>
    </location>
</feature>
<feature type="compositionally biased region" description="Low complexity" evidence="1">
    <location>
        <begin position="109"/>
        <end position="137"/>
    </location>
</feature>